<reference evidence="1 2" key="1">
    <citation type="journal article" date="2019" name="Sci. Rep.">
        <title>Orb-weaving spider Araneus ventricosus genome elucidates the spidroin gene catalogue.</title>
        <authorList>
            <person name="Kono N."/>
            <person name="Nakamura H."/>
            <person name="Ohtoshi R."/>
            <person name="Moran D.A.P."/>
            <person name="Shinohara A."/>
            <person name="Yoshida Y."/>
            <person name="Fujiwara M."/>
            <person name="Mori M."/>
            <person name="Tomita M."/>
            <person name="Arakawa K."/>
        </authorList>
    </citation>
    <scope>NUCLEOTIDE SEQUENCE [LARGE SCALE GENOMIC DNA]</scope>
</reference>
<proteinExistence type="predicted"/>
<name>A0A4Y2ES53_ARAVE</name>
<dbReference type="AlphaFoldDB" id="A0A4Y2ES53"/>
<gene>
    <name evidence="1" type="ORF">AVEN_150063_1</name>
</gene>
<sequence length="127" mass="13510">MHLGKSITSPLHPEAYPKLEITPSSRQVSASSLPPLSRQPLETIPWGYRGFLQLKLGKGGVLGGYWQKIDAPQYGFLTVTWGMSLSSIGCLGSLHASECGSVDRAVPGVNAISVSPSSSHVCVCVMR</sequence>
<evidence type="ECO:0000313" key="1">
    <source>
        <dbReference type="EMBL" id="GBM32070.1"/>
    </source>
</evidence>
<protein>
    <submittedName>
        <fullName evidence="1">Uncharacterized protein</fullName>
    </submittedName>
</protein>
<accession>A0A4Y2ES53</accession>
<dbReference type="EMBL" id="BGPR01000698">
    <property type="protein sequence ID" value="GBM32070.1"/>
    <property type="molecule type" value="Genomic_DNA"/>
</dbReference>
<dbReference type="Proteomes" id="UP000499080">
    <property type="component" value="Unassembled WGS sequence"/>
</dbReference>
<evidence type="ECO:0000313" key="2">
    <source>
        <dbReference type="Proteomes" id="UP000499080"/>
    </source>
</evidence>
<organism evidence="1 2">
    <name type="scientific">Araneus ventricosus</name>
    <name type="common">Orbweaver spider</name>
    <name type="synonym">Epeira ventricosa</name>
    <dbReference type="NCBI Taxonomy" id="182803"/>
    <lineage>
        <taxon>Eukaryota</taxon>
        <taxon>Metazoa</taxon>
        <taxon>Ecdysozoa</taxon>
        <taxon>Arthropoda</taxon>
        <taxon>Chelicerata</taxon>
        <taxon>Arachnida</taxon>
        <taxon>Araneae</taxon>
        <taxon>Araneomorphae</taxon>
        <taxon>Entelegynae</taxon>
        <taxon>Araneoidea</taxon>
        <taxon>Araneidae</taxon>
        <taxon>Araneus</taxon>
    </lineage>
</organism>
<keyword evidence="2" id="KW-1185">Reference proteome</keyword>
<comment type="caution">
    <text evidence="1">The sequence shown here is derived from an EMBL/GenBank/DDBJ whole genome shotgun (WGS) entry which is preliminary data.</text>
</comment>